<evidence type="ECO:0000313" key="3">
    <source>
        <dbReference type="Proteomes" id="UP000587527"/>
    </source>
</evidence>
<sequence length="83" mass="8504">MLAVLPGASLGFGDVKLGAVIGLLLGYLGWGAVILGLMLPWLVNAPVAVVTIVRHGRKASQPFGPALLAGSFFAIAVLGVMHR</sequence>
<evidence type="ECO:0000256" key="1">
    <source>
        <dbReference type="SAM" id="Phobius"/>
    </source>
</evidence>
<evidence type="ECO:0000313" key="2">
    <source>
        <dbReference type="EMBL" id="MBB5870958.1"/>
    </source>
</evidence>
<keyword evidence="1" id="KW-0812">Transmembrane</keyword>
<keyword evidence="1" id="KW-1133">Transmembrane helix</keyword>
<feature type="transmembrane region" description="Helical" evidence="1">
    <location>
        <begin position="20"/>
        <end position="43"/>
    </location>
</feature>
<comment type="caution">
    <text evidence="2">The sequence shown here is derived from an EMBL/GenBank/DDBJ whole genome shotgun (WGS) entry which is preliminary data.</text>
</comment>
<organism evidence="2 3">
    <name type="scientific">Allocatelliglobosispora scoriae</name>
    <dbReference type="NCBI Taxonomy" id="643052"/>
    <lineage>
        <taxon>Bacteria</taxon>
        <taxon>Bacillati</taxon>
        <taxon>Actinomycetota</taxon>
        <taxon>Actinomycetes</taxon>
        <taxon>Micromonosporales</taxon>
        <taxon>Micromonosporaceae</taxon>
        <taxon>Allocatelliglobosispora</taxon>
    </lineage>
</organism>
<gene>
    <name evidence="2" type="ORF">F4553_004337</name>
</gene>
<accession>A0A841BU32</accession>
<proteinExistence type="predicted"/>
<keyword evidence="3" id="KW-1185">Reference proteome</keyword>
<keyword evidence="1" id="KW-0472">Membrane</keyword>
<dbReference type="Proteomes" id="UP000587527">
    <property type="component" value="Unassembled WGS sequence"/>
</dbReference>
<dbReference type="RefSeq" id="WP_184838696.1">
    <property type="nucleotide sequence ID" value="NZ_JACHMN010000002.1"/>
</dbReference>
<name>A0A841BU32_9ACTN</name>
<dbReference type="AlphaFoldDB" id="A0A841BU32"/>
<dbReference type="EMBL" id="JACHMN010000002">
    <property type="protein sequence ID" value="MBB5870958.1"/>
    <property type="molecule type" value="Genomic_DNA"/>
</dbReference>
<protein>
    <submittedName>
        <fullName evidence="2">Prepilin signal peptidase PulO-like enzyme (Type II secretory pathway)</fullName>
    </submittedName>
</protein>
<feature type="transmembrane region" description="Helical" evidence="1">
    <location>
        <begin position="63"/>
        <end position="81"/>
    </location>
</feature>
<reference evidence="2 3" key="1">
    <citation type="submission" date="2020-08" db="EMBL/GenBank/DDBJ databases">
        <title>Sequencing the genomes of 1000 actinobacteria strains.</title>
        <authorList>
            <person name="Klenk H.-P."/>
        </authorList>
    </citation>
    <scope>NUCLEOTIDE SEQUENCE [LARGE SCALE GENOMIC DNA]</scope>
    <source>
        <strain evidence="2 3">DSM 45362</strain>
    </source>
</reference>